<evidence type="ECO:0000313" key="2">
    <source>
        <dbReference type="EMBL" id="KAK3848822.1"/>
    </source>
</evidence>
<protein>
    <recommendedName>
        <fullName evidence="4">Ig-like domain-containing protein</fullName>
    </recommendedName>
</protein>
<dbReference type="AlphaFoldDB" id="A0AAE1BER9"/>
<accession>A0AAE1BER9</accession>
<name>A0AAE1BER9_PETCI</name>
<gene>
    <name evidence="2" type="ORF">Pcinc_044404</name>
</gene>
<proteinExistence type="predicted"/>
<comment type="caution">
    <text evidence="2">The sequence shown here is derived from an EMBL/GenBank/DDBJ whole genome shotgun (WGS) entry which is preliminary data.</text>
</comment>
<feature type="region of interest" description="Disordered" evidence="1">
    <location>
        <begin position="84"/>
        <end position="125"/>
    </location>
</feature>
<sequence length="125" mass="13943">MQGLRARLDYTMIGKDKYGVTIIEERIEKVGEMHRTGPPEGYVKPVCEAGQRVEYVAGRDKSVTVMCSVLAHPPALTFSWAVKTKPGVTEQGQATRLEKGEGGGEEKNDEEEEEEEEEEQEEEEG</sequence>
<dbReference type="EMBL" id="JAWQEG010009332">
    <property type="protein sequence ID" value="KAK3848822.1"/>
    <property type="molecule type" value="Genomic_DNA"/>
</dbReference>
<keyword evidence="3" id="KW-1185">Reference proteome</keyword>
<reference evidence="2" key="1">
    <citation type="submission" date="2023-10" db="EMBL/GenBank/DDBJ databases">
        <title>Genome assemblies of two species of porcelain crab, Petrolisthes cinctipes and Petrolisthes manimaculis (Anomura: Porcellanidae).</title>
        <authorList>
            <person name="Angst P."/>
        </authorList>
    </citation>
    <scope>NUCLEOTIDE SEQUENCE</scope>
    <source>
        <strain evidence="2">PB745_01</strain>
        <tissue evidence="2">Gill</tissue>
    </source>
</reference>
<feature type="compositionally biased region" description="Basic and acidic residues" evidence="1">
    <location>
        <begin position="96"/>
        <end position="106"/>
    </location>
</feature>
<dbReference type="Proteomes" id="UP001286313">
    <property type="component" value="Unassembled WGS sequence"/>
</dbReference>
<organism evidence="2 3">
    <name type="scientific">Petrolisthes cinctipes</name>
    <name type="common">Flat porcelain crab</name>
    <dbReference type="NCBI Taxonomy" id="88211"/>
    <lineage>
        <taxon>Eukaryota</taxon>
        <taxon>Metazoa</taxon>
        <taxon>Ecdysozoa</taxon>
        <taxon>Arthropoda</taxon>
        <taxon>Crustacea</taxon>
        <taxon>Multicrustacea</taxon>
        <taxon>Malacostraca</taxon>
        <taxon>Eumalacostraca</taxon>
        <taxon>Eucarida</taxon>
        <taxon>Decapoda</taxon>
        <taxon>Pleocyemata</taxon>
        <taxon>Anomura</taxon>
        <taxon>Galatheoidea</taxon>
        <taxon>Porcellanidae</taxon>
        <taxon>Petrolisthes</taxon>
    </lineage>
</organism>
<evidence type="ECO:0000313" key="3">
    <source>
        <dbReference type="Proteomes" id="UP001286313"/>
    </source>
</evidence>
<evidence type="ECO:0008006" key="4">
    <source>
        <dbReference type="Google" id="ProtNLM"/>
    </source>
</evidence>
<feature type="compositionally biased region" description="Acidic residues" evidence="1">
    <location>
        <begin position="107"/>
        <end position="125"/>
    </location>
</feature>
<evidence type="ECO:0000256" key="1">
    <source>
        <dbReference type="SAM" id="MobiDB-lite"/>
    </source>
</evidence>